<dbReference type="SMART" id="SM00533">
    <property type="entry name" value="MUTSd"/>
    <property type="match status" value="1"/>
</dbReference>
<dbReference type="GO" id="GO:0140664">
    <property type="term" value="F:ATP-dependent DNA damage sensor activity"/>
    <property type="evidence" value="ECO:0007669"/>
    <property type="project" value="InterPro"/>
</dbReference>
<evidence type="ECO:0000313" key="10">
    <source>
        <dbReference type="EMBL" id="RHM13280.1"/>
    </source>
</evidence>
<sequence>MKKEMEILELELVKKQFEKHCAFSMGIQEIRQASPHYDRLWVTRELARVKEAYDLVVRYGAPSFAGIKDLRLQLQDAAKGRTLGAMDLRFISDEIRAVENIQAYFQVSEIAVPMLQELVDALGDVRKVAVRIDACISVNGEVYDHASAALKTIRKAISGCLQDISQEVTRFISRNHAKLMDTVTTIRNGRTCVLVKISEKNSIDGFIHGESASGQTAYIEPRSLIVLNNRLQSLKSQEESEIERILHSLTLLVKEHAFALLGNLDTFALLDSIFAKGLWAKEMDGCVATIVQPKELFIKQARHPLISKEQVVANTYKLQAPHHSLLITGSNTGGKTVTLKTIGLFVAMTLCGMPISCESAHIPMVDAIFVDIGDAQSIQESLSTFSSHISKLAKICDQVTAKSLVLLDELGGGTDPKEGEALAVAILDALRQSGAMIIATTHYSALKSYATQHEDILLSSVEFDMEAMRPTYRYIEGISGRSNALEIARRYGLKESILSNAAKRMEEGLQEQDKLMMKLEASRMELYEQKEKLHHRLDDVKKLQAELAHEKESFLQEKQRLIEALKQEQNELLAAKEEEAQSIIEELKQLQSDAKPHEIITLKSQLAKLKEEEENSTTSEESFAVGDYVLLKKYNYYGEIITLQKDRVCVLANGMRMNVTTADITHAKKKEQKKVKKNYTPKGIKTISLECNVIGMRVNEALPIIDKYLDDALLAKASTVRLVHGVGTGALRKAIHSYLKQHPRVESYRMGGQGEGGLGASIVTLKQKGAK</sequence>
<dbReference type="EC" id="3.6.4.-" evidence="7"/>
<feature type="domain" description="Smr" evidence="9">
    <location>
        <begin position="695"/>
        <end position="766"/>
    </location>
</feature>
<dbReference type="GO" id="GO:0019843">
    <property type="term" value="F:rRNA binding"/>
    <property type="evidence" value="ECO:0007669"/>
    <property type="project" value="UniProtKB-UniRule"/>
</dbReference>
<dbReference type="PANTHER" id="PTHR48466">
    <property type="entry name" value="OS10G0509000 PROTEIN-RELATED"/>
    <property type="match status" value="1"/>
</dbReference>
<dbReference type="PANTHER" id="PTHR48466:SF2">
    <property type="entry name" value="OS10G0509000 PROTEIN"/>
    <property type="match status" value="1"/>
</dbReference>
<dbReference type="GO" id="GO:0004519">
    <property type="term" value="F:endonuclease activity"/>
    <property type="evidence" value="ECO:0007669"/>
    <property type="project" value="UniProtKB-UniRule"/>
</dbReference>
<feature type="binding site" evidence="7">
    <location>
        <begin position="329"/>
        <end position="336"/>
    </location>
    <ligand>
        <name>ATP</name>
        <dbReference type="ChEBI" id="CHEBI:30616"/>
    </ligand>
</feature>
<evidence type="ECO:0000313" key="11">
    <source>
        <dbReference type="Proteomes" id="UP000284868"/>
    </source>
</evidence>
<dbReference type="InterPro" id="IPR005747">
    <property type="entry name" value="MutS2"/>
</dbReference>
<keyword evidence="8" id="KW-0175">Coiled coil</keyword>
<dbReference type="Pfam" id="PF01713">
    <property type="entry name" value="Smr"/>
    <property type="match status" value="1"/>
</dbReference>
<keyword evidence="7" id="KW-0540">Nuclease</keyword>
<comment type="function">
    <text evidence="7">Acts as a ribosome collision sensor, splitting the ribosome into its 2 subunits. Detects stalled/collided 70S ribosomes which it binds and splits by an ATP-hydrolysis driven conformational change. Acts upstream of the ribosome quality control system (RQC), a ribosome-associated complex that mediates the extraction of incompletely synthesized nascent chains from stalled ribosomes and their subsequent degradation. Probably generates substrates for RQC.</text>
</comment>
<dbReference type="GO" id="GO:0016887">
    <property type="term" value="F:ATP hydrolysis activity"/>
    <property type="evidence" value="ECO:0007669"/>
    <property type="project" value="InterPro"/>
</dbReference>
<dbReference type="AlphaFoldDB" id="A0A415PKP8"/>
<comment type="function">
    <text evidence="7">Endonuclease that is involved in the suppression of homologous recombination and thus may have a key role in the control of bacterial genetic diversity.</text>
</comment>
<keyword evidence="4 7" id="KW-0067">ATP-binding</keyword>
<name>A0A415PKP8_9FIRM</name>
<dbReference type="HAMAP" id="MF_00092">
    <property type="entry name" value="MutS2"/>
    <property type="match status" value="1"/>
</dbReference>
<evidence type="ECO:0000256" key="4">
    <source>
        <dbReference type="ARBA" id="ARBA00022840"/>
    </source>
</evidence>
<comment type="subunit">
    <text evidence="7">Homodimer. Binds to stalled ribosomes, contacting rRNA.</text>
</comment>
<feature type="coiled-coil region" evidence="8">
    <location>
        <begin position="502"/>
        <end position="593"/>
    </location>
</feature>
<keyword evidence="11" id="KW-1185">Reference proteome</keyword>
<dbReference type="OrthoDB" id="9808166at2"/>
<dbReference type="SMART" id="SM00463">
    <property type="entry name" value="SMR"/>
    <property type="match status" value="1"/>
</dbReference>
<evidence type="ECO:0000259" key="9">
    <source>
        <dbReference type="PROSITE" id="PS50828"/>
    </source>
</evidence>
<evidence type="ECO:0000256" key="8">
    <source>
        <dbReference type="SAM" id="Coils"/>
    </source>
</evidence>
<keyword evidence="2 7" id="KW-0547">Nucleotide-binding</keyword>
<accession>A0A415PKP8</accession>
<dbReference type="Pfam" id="PF00488">
    <property type="entry name" value="MutS_V"/>
    <property type="match status" value="1"/>
</dbReference>
<dbReference type="Gene3D" id="3.40.50.300">
    <property type="entry name" value="P-loop containing nucleotide triphosphate hydrolases"/>
    <property type="match status" value="1"/>
</dbReference>
<dbReference type="SUPFAM" id="SSF160443">
    <property type="entry name" value="SMR domain-like"/>
    <property type="match status" value="1"/>
</dbReference>
<keyword evidence="6 7" id="KW-0238">DNA-binding</keyword>
<dbReference type="InterPro" id="IPR036063">
    <property type="entry name" value="Smr_dom_sf"/>
</dbReference>
<evidence type="ECO:0000256" key="5">
    <source>
        <dbReference type="ARBA" id="ARBA00022884"/>
    </source>
</evidence>
<keyword evidence="1 7" id="KW-0699">rRNA-binding</keyword>
<dbReference type="GO" id="GO:0045910">
    <property type="term" value="P:negative regulation of DNA recombination"/>
    <property type="evidence" value="ECO:0007669"/>
    <property type="project" value="InterPro"/>
</dbReference>
<dbReference type="Gene3D" id="3.30.1370.110">
    <property type="match status" value="1"/>
</dbReference>
<organism evidence="10 11">
    <name type="scientific">Amedibacillus dolichus</name>
    <dbReference type="NCBI Taxonomy" id="31971"/>
    <lineage>
        <taxon>Bacteria</taxon>
        <taxon>Bacillati</taxon>
        <taxon>Bacillota</taxon>
        <taxon>Erysipelotrichia</taxon>
        <taxon>Erysipelotrichales</taxon>
        <taxon>Erysipelotrichaceae</taxon>
        <taxon>Amedibacillus</taxon>
    </lineage>
</organism>
<evidence type="ECO:0000256" key="3">
    <source>
        <dbReference type="ARBA" id="ARBA00022801"/>
    </source>
</evidence>
<gene>
    <name evidence="7" type="primary">mutS2</name>
    <name evidence="7" type="synonym">rqcU</name>
    <name evidence="10" type="ORF">DWZ83_04075</name>
</gene>
<dbReference type="GO" id="GO:0006298">
    <property type="term" value="P:mismatch repair"/>
    <property type="evidence" value="ECO:0007669"/>
    <property type="project" value="InterPro"/>
</dbReference>
<proteinExistence type="inferred from homology"/>
<dbReference type="InterPro" id="IPR045076">
    <property type="entry name" value="MutS"/>
</dbReference>
<dbReference type="GO" id="GO:0005524">
    <property type="term" value="F:ATP binding"/>
    <property type="evidence" value="ECO:0007669"/>
    <property type="project" value="UniProtKB-UniRule"/>
</dbReference>
<dbReference type="GO" id="GO:0043023">
    <property type="term" value="F:ribosomal large subunit binding"/>
    <property type="evidence" value="ECO:0007669"/>
    <property type="project" value="UniProtKB-UniRule"/>
</dbReference>
<dbReference type="GO" id="GO:0072344">
    <property type="term" value="P:rescue of stalled ribosome"/>
    <property type="evidence" value="ECO:0007669"/>
    <property type="project" value="UniProtKB-UniRule"/>
</dbReference>
<dbReference type="SUPFAM" id="SSF52540">
    <property type="entry name" value="P-loop containing nucleoside triphosphate hydrolases"/>
    <property type="match status" value="1"/>
</dbReference>
<dbReference type="InterPro" id="IPR000432">
    <property type="entry name" value="DNA_mismatch_repair_MutS_C"/>
</dbReference>
<dbReference type="PROSITE" id="PS50828">
    <property type="entry name" value="SMR"/>
    <property type="match status" value="1"/>
</dbReference>
<dbReference type="EC" id="3.1.-.-" evidence="7"/>
<evidence type="ECO:0000256" key="2">
    <source>
        <dbReference type="ARBA" id="ARBA00022741"/>
    </source>
</evidence>
<dbReference type="FunFam" id="3.40.50.300:FF:000830">
    <property type="entry name" value="Endonuclease MutS2"/>
    <property type="match status" value="1"/>
</dbReference>
<evidence type="ECO:0000256" key="6">
    <source>
        <dbReference type="ARBA" id="ARBA00023125"/>
    </source>
</evidence>
<dbReference type="Proteomes" id="UP000284868">
    <property type="component" value="Unassembled WGS sequence"/>
</dbReference>
<comment type="similarity">
    <text evidence="7">Belongs to the DNA mismatch repair MutS family. MutS2 subfamily.</text>
</comment>
<dbReference type="RefSeq" id="WP_118365429.1">
    <property type="nucleotide sequence ID" value="NZ_CAJKGD010000022.1"/>
</dbReference>
<evidence type="ECO:0000256" key="1">
    <source>
        <dbReference type="ARBA" id="ARBA00022730"/>
    </source>
</evidence>
<dbReference type="SMART" id="SM00534">
    <property type="entry name" value="MUTSac"/>
    <property type="match status" value="1"/>
</dbReference>
<dbReference type="PIRSF" id="PIRSF005814">
    <property type="entry name" value="MutS_YshD"/>
    <property type="match status" value="1"/>
</dbReference>
<dbReference type="GO" id="GO:0030983">
    <property type="term" value="F:mismatched DNA binding"/>
    <property type="evidence" value="ECO:0007669"/>
    <property type="project" value="InterPro"/>
</dbReference>
<dbReference type="InterPro" id="IPR027417">
    <property type="entry name" value="P-loop_NTPase"/>
</dbReference>
<keyword evidence="3 7" id="KW-0378">Hydrolase</keyword>
<evidence type="ECO:0000256" key="7">
    <source>
        <dbReference type="HAMAP-Rule" id="MF_00092"/>
    </source>
</evidence>
<protein>
    <recommendedName>
        <fullName evidence="7">Endonuclease MutS2</fullName>
        <ecNumber evidence="7">3.1.-.-</ecNumber>
    </recommendedName>
    <alternativeName>
        <fullName evidence="7">Ribosome-associated protein quality control-upstream factor</fullName>
        <shortName evidence="7">RQC-upstream factor</shortName>
        <shortName evidence="7">RqcU</shortName>
        <ecNumber evidence="7">3.6.4.-</ecNumber>
    </alternativeName>
</protein>
<dbReference type="SUPFAM" id="SSF48334">
    <property type="entry name" value="DNA repair protein MutS, domain III"/>
    <property type="match status" value="1"/>
</dbReference>
<keyword evidence="7 10" id="KW-0255">Endonuclease</keyword>
<dbReference type="NCBIfam" id="TIGR01069">
    <property type="entry name" value="mutS2"/>
    <property type="match status" value="1"/>
</dbReference>
<comment type="caution">
    <text evidence="10">The sequence shown here is derived from an EMBL/GenBank/DDBJ whole genome shotgun (WGS) entry which is preliminary data.</text>
</comment>
<keyword evidence="5 7" id="KW-0694">RNA-binding</keyword>
<dbReference type="InterPro" id="IPR036187">
    <property type="entry name" value="DNA_mismatch_repair_MutS_sf"/>
</dbReference>
<dbReference type="EMBL" id="QRPK01000013">
    <property type="protein sequence ID" value="RHM13280.1"/>
    <property type="molecule type" value="Genomic_DNA"/>
</dbReference>
<dbReference type="InterPro" id="IPR007696">
    <property type="entry name" value="DNA_mismatch_repair_MutS_core"/>
</dbReference>
<dbReference type="InterPro" id="IPR002625">
    <property type="entry name" value="Smr_dom"/>
</dbReference>
<reference evidence="10 11" key="1">
    <citation type="submission" date="2018-08" db="EMBL/GenBank/DDBJ databases">
        <title>A genome reference for cultivated species of the human gut microbiota.</title>
        <authorList>
            <person name="Zou Y."/>
            <person name="Xue W."/>
            <person name="Luo G."/>
        </authorList>
    </citation>
    <scope>NUCLEOTIDE SEQUENCE [LARGE SCALE GENOMIC DNA]</scope>
    <source>
        <strain evidence="10 11">AF35-6BH</strain>
    </source>
</reference>